<protein>
    <submittedName>
        <fullName evidence="1">Uncharacterized protein</fullName>
    </submittedName>
</protein>
<accession>A0A387H867</accession>
<keyword evidence="2" id="KW-1185">Reference proteome</keyword>
<gene>
    <name evidence="1" type="ORF">DWB77_02145</name>
</gene>
<name>A0A387H867_9ACTN</name>
<proteinExistence type="predicted"/>
<evidence type="ECO:0000313" key="1">
    <source>
        <dbReference type="EMBL" id="AYG80025.1"/>
    </source>
</evidence>
<reference evidence="1 2" key="1">
    <citation type="submission" date="2018-10" db="EMBL/GenBank/DDBJ databases">
        <title>Relationship between Morphology and Antimicrobial Activity in Streptomyces.</title>
        <authorList>
            <person name="Kang H.J."/>
            <person name="Kim S.B."/>
        </authorList>
    </citation>
    <scope>NUCLEOTIDE SEQUENCE [LARGE SCALE GENOMIC DNA]</scope>
    <source>
        <strain evidence="1 2">BH38</strain>
    </source>
</reference>
<dbReference type="KEGG" id="shun:DWB77_02145"/>
<organism evidence="1 2">
    <name type="scientific">Streptomyces hundungensis</name>
    <dbReference type="NCBI Taxonomy" id="1077946"/>
    <lineage>
        <taxon>Bacteria</taxon>
        <taxon>Bacillati</taxon>
        <taxon>Actinomycetota</taxon>
        <taxon>Actinomycetes</taxon>
        <taxon>Kitasatosporales</taxon>
        <taxon>Streptomycetaceae</taxon>
        <taxon>Streptomyces</taxon>
    </lineage>
</organism>
<dbReference type="EMBL" id="CP032698">
    <property type="protein sequence ID" value="AYG80025.1"/>
    <property type="molecule type" value="Genomic_DNA"/>
</dbReference>
<dbReference type="RefSeq" id="WP_162952511.1">
    <property type="nucleotide sequence ID" value="NZ_CP032698.1"/>
</dbReference>
<dbReference type="Proteomes" id="UP000271554">
    <property type="component" value="Chromosome"/>
</dbReference>
<sequence>MSGAIIDIKFSDFAKEFAERDRGYSSRSVLEDMADAARDFAWAGFGLVDDGTGEPLEDWTDGWYYNCDCRETRIRVNAEATRAAFKSAGVETFEWRGWIVWDASNRAGREIARSIGSSLADYPILDDERMSELEWDNACSLIDDLYTLPEGVEASDVIREMDEVPYCSNCSFCDVEEALAKLEYSRCMDCSAWIKTGEYLSDRVCWDCAESEQAGECECIPNYIDGLRHMSLYPTVSDLRDTQRGCETCYPVRWPHGGAKLGI</sequence>
<dbReference type="AlphaFoldDB" id="A0A387H867"/>
<evidence type="ECO:0000313" key="2">
    <source>
        <dbReference type="Proteomes" id="UP000271554"/>
    </source>
</evidence>